<dbReference type="EMBL" id="AGNL01009075">
    <property type="protein sequence ID" value="EJK70091.1"/>
    <property type="molecule type" value="Genomic_DNA"/>
</dbReference>
<dbReference type="Proteomes" id="UP000266841">
    <property type="component" value="Unassembled WGS sequence"/>
</dbReference>
<reference evidence="1 2" key="1">
    <citation type="journal article" date="2012" name="Genome Biol.">
        <title>Genome and low-iron response of an oceanic diatom adapted to chronic iron limitation.</title>
        <authorList>
            <person name="Lommer M."/>
            <person name="Specht M."/>
            <person name="Roy A.S."/>
            <person name="Kraemer L."/>
            <person name="Andreson R."/>
            <person name="Gutowska M.A."/>
            <person name="Wolf J."/>
            <person name="Bergner S.V."/>
            <person name="Schilhabel M.B."/>
            <person name="Klostermeier U.C."/>
            <person name="Beiko R.G."/>
            <person name="Rosenstiel P."/>
            <person name="Hippler M."/>
            <person name="Laroche J."/>
        </authorList>
    </citation>
    <scope>NUCLEOTIDE SEQUENCE [LARGE SCALE GENOMIC DNA]</scope>
    <source>
        <strain evidence="1 2">CCMP1005</strain>
    </source>
</reference>
<organism evidence="1 2">
    <name type="scientific">Thalassiosira oceanica</name>
    <name type="common">Marine diatom</name>
    <dbReference type="NCBI Taxonomy" id="159749"/>
    <lineage>
        <taxon>Eukaryota</taxon>
        <taxon>Sar</taxon>
        <taxon>Stramenopiles</taxon>
        <taxon>Ochrophyta</taxon>
        <taxon>Bacillariophyta</taxon>
        <taxon>Coscinodiscophyceae</taxon>
        <taxon>Thalassiosirophycidae</taxon>
        <taxon>Thalassiosirales</taxon>
        <taxon>Thalassiosiraceae</taxon>
        <taxon>Thalassiosira</taxon>
    </lineage>
</organism>
<sequence>SGDPIAECVDSESDLYIQSSDESSPVKHTFAPDDLVGLAPPPPTVSGPFLTEAEAGPVRIPAGGGIPLGNSVGRYRALRGAAGRVYLRSLTLRIRWSRRRTRSIAGRPRLASRCQYLHPGPQGLWRNKVRAADPFPTSMVFRSSPFSNNNTV</sequence>
<evidence type="ECO:0000313" key="1">
    <source>
        <dbReference type="EMBL" id="EJK70091.1"/>
    </source>
</evidence>
<gene>
    <name evidence="1" type="ORF">THAOC_08580</name>
</gene>
<dbReference type="AlphaFoldDB" id="K0T9I7"/>
<accession>K0T9I7</accession>
<name>K0T9I7_THAOC</name>
<feature type="non-terminal residue" evidence="1">
    <location>
        <position position="1"/>
    </location>
</feature>
<keyword evidence="2" id="KW-1185">Reference proteome</keyword>
<protein>
    <submittedName>
        <fullName evidence="1">Uncharacterized protein</fullName>
    </submittedName>
</protein>
<comment type="caution">
    <text evidence="1">The sequence shown here is derived from an EMBL/GenBank/DDBJ whole genome shotgun (WGS) entry which is preliminary data.</text>
</comment>
<evidence type="ECO:0000313" key="2">
    <source>
        <dbReference type="Proteomes" id="UP000266841"/>
    </source>
</evidence>
<proteinExistence type="predicted"/>